<evidence type="ECO:0000313" key="5">
    <source>
        <dbReference type="Proteomes" id="UP000605897"/>
    </source>
</evidence>
<keyword evidence="1 2" id="KW-0238">DNA-binding</keyword>
<dbReference type="Gene3D" id="1.10.357.10">
    <property type="entry name" value="Tetracycline Repressor, domain 2"/>
    <property type="match status" value="1"/>
</dbReference>
<dbReference type="SUPFAM" id="SSF48498">
    <property type="entry name" value="Tetracyclin repressor-like, C-terminal domain"/>
    <property type="match status" value="1"/>
</dbReference>
<dbReference type="InterPro" id="IPR050109">
    <property type="entry name" value="HTH-type_TetR-like_transc_reg"/>
</dbReference>
<evidence type="ECO:0000256" key="2">
    <source>
        <dbReference type="PROSITE-ProRule" id="PRU00335"/>
    </source>
</evidence>
<protein>
    <submittedName>
        <fullName evidence="4">TetR family transcriptional regulator</fullName>
    </submittedName>
</protein>
<gene>
    <name evidence="4" type="ORF">GCM10017786_06460</name>
</gene>
<dbReference type="EMBL" id="BNAU01000001">
    <property type="protein sequence ID" value="GHE79330.1"/>
    <property type="molecule type" value="Genomic_DNA"/>
</dbReference>
<feature type="DNA-binding region" description="H-T-H motif" evidence="2">
    <location>
        <begin position="33"/>
        <end position="52"/>
    </location>
</feature>
<sequence>MTVSTSSGPDTTRERILAAAADEFAQYGVAGARIERIARSAKTSKERLYAHFRSKQQLYHVVAERELAAMTEATHMDATDLPGYAGRVHDYFMARPDHLRLLHWGLLDIGVSQAPGDPFQESVRRTVRDGIEQLRQAQAAGHLDPSWDPIDIMVVVNQIAQAWAWQPGLVELAEGQVRDPSYTARRAAIVAAVAGLFPAAAASPEVPDAEVVHPAATPEDRGVRSCASG</sequence>
<comment type="caution">
    <text evidence="4">The sequence shown here is derived from an EMBL/GenBank/DDBJ whole genome shotgun (WGS) entry which is preliminary data.</text>
</comment>
<name>A0ABQ3IDA3_9PSEU</name>
<accession>A0ABQ3IDA3</accession>
<feature type="domain" description="HTH tetR-type" evidence="3">
    <location>
        <begin position="10"/>
        <end position="70"/>
    </location>
</feature>
<evidence type="ECO:0000256" key="1">
    <source>
        <dbReference type="ARBA" id="ARBA00023125"/>
    </source>
</evidence>
<dbReference type="PROSITE" id="PS50977">
    <property type="entry name" value="HTH_TETR_2"/>
    <property type="match status" value="1"/>
</dbReference>
<dbReference type="SUPFAM" id="SSF46689">
    <property type="entry name" value="Homeodomain-like"/>
    <property type="match status" value="1"/>
</dbReference>
<reference evidence="5" key="1">
    <citation type="journal article" date="2019" name="Int. J. Syst. Evol. Microbiol.">
        <title>The Global Catalogue of Microorganisms (GCM) 10K type strain sequencing project: providing services to taxonomists for standard genome sequencing and annotation.</title>
        <authorList>
            <consortium name="The Broad Institute Genomics Platform"/>
            <consortium name="The Broad Institute Genome Sequencing Center for Infectious Disease"/>
            <person name="Wu L."/>
            <person name="Ma J."/>
        </authorList>
    </citation>
    <scope>NUCLEOTIDE SEQUENCE [LARGE SCALE GENOMIC DNA]</scope>
    <source>
        <strain evidence="5">CGMCC 4.7677</strain>
    </source>
</reference>
<evidence type="ECO:0000259" key="3">
    <source>
        <dbReference type="PROSITE" id="PS50977"/>
    </source>
</evidence>
<dbReference type="Proteomes" id="UP000605897">
    <property type="component" value="Unassembled WGS sequence"/>
</dbReference>
<dbReference type="InterPro" id="IPR036271">
    <property type="entry name" value="Tet_transcr_reg_TetR-rel_C_sf"/>
</dbReference>
<evidence type="ECO:0000313" key="4">
    <source>
        <dbReference type="EMBL" id="GHE79330.1"/>
    </source>
</evidence>
<keyword evidence="5" id="KW-1185">Reference proteome</keyword>
<dbReference type="Pfam" id="PF17926">
    <property type="entry name" value="TetR_C_21"/>
    <property type="match status" value="1"/>
</dbReference>
<proteinExistence type="predicted"/>
<dbReference type="InterPro" id="IPR001647">
    <property type="entry name" value="HTH_TetR"/>
</dbReference>
<dbReference type="PANTHER" id="PTHR30328:SF54">
    <property type="entry name" value="HTH-TYPE TRANSCRIPTIONAL REPRESSOR SCO4008"/>
    <property type="match status" value="1"/>
</dbReference>
<organism evidence="4 5">
    <name type="scientific">Amycolatopsis deserti</name>
    <dbReference type="NCBI Taxonomy" id="185696"/>
    <lineage>
        <taxon>Bacteria</taxon>
        <taxon>Bacillati</taxon>
        <taxon>Actinomycetota</taxon>
        <taxon>Actinomycetes</taxon>
        <taxon>Pseudonocardiales</taxon>
        <taxon>Pseudonocardiaceae</taxon>
        <taxon>Amycolatopsis</taxon>
    </lineage>
</organism>
<dbReference type="InterPro" id="IPR041467">
    <property type="entry name" value="Sco4008_C"/>
</dbReference>
<dbReference type="PANTHER" id="PTHR30328">
    <property type="entry name" value="TRANSCRIPTIONAL REPRESSOR"/>
    <property type="match status" value="1"/>
</dbReference>
<dbReference type="PRINTS" id="PR00455">
    <property type="entry name" value="HTHTETR"/>
</dbReference>
<dbReference type="Pfam" id="PF00440">
    <property type="entry name" value="TetR_N"/>
    <property type="match status" value="1"/>
</dbReference>
<dbReference type="InterPro" id="IPR009057">
    <property type="entry name" value="Homeodomain-like_sf"/>
</dbReference>